<dbReference type="SUPFAM" id="SSF51306">
    <property type="entry name" value="LexA/Signal peptidase"/>
    <property type="match status" value="1"/>
</dbReference>
<protein>
    <recommendedName>
        <fullName evidence="4">Peptidase S24/S26A/S26B/S26C domain-containing protein</fullName>
    </recommendedName>
</protein>
<accession>A0ABN1TMQ3</accession>
<dbReference type="Proteomes" id="UP001501581">
    <property type="component" value="Unassembled WGS sequence"/>
</dbReference>
<organism evidence="2 3">
    <name type="scientific">Nocardioides dubius</name>
    <dbReference type="NCBI Taxonomy" id="317019"/>
    <lineage>
        <taxon>Bacteria</taxon>
        <taxon>Bacillati</taxon>
        <taxon>Actinomycetota</taxon>
        <taxon>Actinomycetes</taxon>
        <taxon>Propionibacteriales</taxon>
        <taxon>Nocardioidaceae</taxon>
        <taxon>Nocardioides</taxon>
    </lineage>
</organism>
<gene>
    <name evidence="2" type="ORF">GCM10009668_06760</name>
</gene>
<dbReference type="InterPro" id="IPR036286">
    <property type="entry name" value="LexA/Signal_pep-like_sf"/>
</dbReference>
<evidence type="ECO:0008006" key="4">
    <source>
        <dbReference type="Google" id="ProtNLM"/>
    </source>
</evidence>
<name>A0ABN1TMQ3_9ACTN</name>
<feature type="region of interest" description="Disordered" evidence="1">
    <location>
        <begin position="1"/>
        <end position="35"/>
    </location>
</feature>
<dbReference type="RefSeq" id="WP_343991355.1">
    <property type="nucleotide sequence ID" value="NZ_BAAALG010000002.1"/>
</dbReference>
<evidence type="ECO:0000256" key="1">
    <source>
        <dbReference type="SAM" id="MobiDB-lite"/>
    </source>
</evidence>
<comment type="caution">
    <text evidence="2">The sequence shown here is derived from an EMBL/GenBank/DDBJ whole genome shotgun (WGS) entry which is preliminary data.</text>
</comment>
<evidence type="ECO:0000313" key="2">
    <source>
        <dbReference type="EMBL" id="GAA1093840.1"/>
    </source>
</evidence>
<dbReference type="EMBL" id="BAAALG010000002">
    <property type="protein sequence ID" value="GAA1093840.1"/>
    <property type="molecule type" value="Genomic_DNA"/>
</dbReference>
<proteinExistence type="predicted"/>
<sequence>MRSAPRAAPDDVGLPFDLPQERARPVTGPATEAAVPGPEPLAWYRVEGSEFTSRGWPAGTELLIDVNRTPQRGDVVLARHGGMLRAGELSHEVGRLAVRSDHGSIWLESAAQVVGVVRVAEPPLHGMPVSPARRQ</sequence>
<evidence type="ECO:0000313" key="3">
    <source>
        <dbReference type="Proteomes" id="UP001501581"/>
    </source>
</evidence>
<reference evidence="2 3" key="1">
    <citation type="journal article" date="2019" name="Int. J. Syst. Evol. Microbiol.">
        <title>The Global Catalogue of Microorganisms (GCM) 10K type strain sequencing project: providing services to taxonomists for standard genome sequencing and annotation.</title>
        <authorList>
            <consortium name="The Broad Institute Genomics Platform"/>
            <consortium name="The Broad Institute Genome Sequencing Center for Infectious Disease"/>
            <person name="Wu L."/>
            <person name="Ma J."/>
        </authorList>
    </citation>
    <scope>NUCLEOTIDE SEQUENCE [LARGE SCALE GENOMIC DNA]</scope>
    <source>
        <strain evidence="2 3">JCM 13008</strain>
    </source>
</reference>
<keyword evidence="3" id="KW-1185">Reference proteome</keyword>